<sequence length="77" mass="7845">MPRVVTGAAAGIGRAVVEALTREGVNVLGVDRNEAVIRELGERPAVTSLVQDLLSPPAGHITGTVVAVHGGMATHLL</sequence>
<protein>
    <recommendedName>
        <fullName evidence="3">Short-chain dehydrogenase</fullName>
    </recommendedName>
</protein>
<dbReference type="InterPro" id="IPR036291">
    <property type="entry name" value="NAD(P)-bd_dom_sf"/>
</dbReference>
<organism evidence="1 2">
    <name type="scientific">Intrasporangium chromatireducens Q5-1</name>
    <dbReference type="NCBI Taxonomy" id="584657"/>
    <lineage>
        <taxon>Bacteria</taxon>
        <taxon>Bacillati</taxon>
        <taxon>Actinomycetota</taxon>
        <taxon>Actinomycetes</taxon>
        <taxon>Micrococcales</taxon>
        <taxon>Intrasporangiaceae</taxon>
        <taxon>Intrasporangium</taxon>
    </lineage>
</organism>
<dbReference type="Pfam" id="PF00106">
    <property type="entry name" value="adh_short"/>
    <property type="match status" value="1"/>
</dbReference>
<proteinExistence type="predicted"/>
<evidence type="ECO:0008006" key="3">
    <source>
        <dbReference type="Google" id="ProtNLM"/>
    </source>
</evidence>
<dbReference type="InterPro" id="IPR002347">
    <property type="entry name" value="SDR_fam"/>
</dbReference>
<name>W9GS71_9MICO</name>
<evidence type="ECO:0000313" key="1">
    <source>
        <dbReference type="EMBL" id="EWT07663.1"/>
    </source>
</evidence>
<comment type="caution">
    <text evidence="1">The sequence shown here is derived from an EMBL/GenBank/DDBJ whole genome shotgun (WGS) entry which is preliminary data.</text>
</comment>
<gene>
    <name evidence="1" type="ORF">N864_03465</name>
</gene>
<dbReference type="EMBL" id="AWQS01000007">
    <property type="protein sequence ID" value="EWT07663.1"/>
    <property type="molecule type" value="Genomic_DNA"/>
</dbReference>
<accession>W9GS71</accession>
<dbReference type="Proteomes" id="UP000019494">
    <property type="component" value="Unassembled WGS sequence"/>
</dbReference>
<reference evidence="2" key="1">
    <citation type="submission" date="2013-08" db="EMBL/GenBank/DDBJ databases">
        <title>Intrasporangium oryzae NRRL B-24470.</title>
        <authorList>
            <person name="Liu H."/>
            <person name="Wang G."/>
        </authorList>
    </citation>
    <scope>NUCLEOTIDE SEQUENCE [LARGE SCALE GENOMIC DNA]</scope>
    <source>
        <strain evidence="2">Q5-1</strain>
    </source>
</reference>
<dbReference type="AlphaFoldDB" id="W9GS71"/>
<keyword evidence="2" id="KW-1185">Reference proteome</keyword>
<dbReference type="Gene3D" id="3.40.50.720">
    <property type="entry name" value="NAD(P)-binding Rossmann-like Domain"/>
    <property type="match status" value="1"/>
</dbReference>
<dbReference type="SUPFAM" id="SSF51735">
    <property type="entry name" value="NAD(P)-binding Rossmann-fold domains"/>
    <property type="match status" value="1"/>
</dbReference>
<evidence type="ECO:0000313" key="2">
    <source>
        <dbReference type="Proteomes" id="UP000019494"/>
    </source>
</evidence>